<dbReference type="PANTHER" id="PTHR43861">
    <property type="entry name" value="TRANS-ACONITATE 2-METHYLTRANSFERASE-RELATED"/>
    <property type="match status" value="1"/>
</dbReference>
<dbReference type="Proteomes" id="UP000258927">
    <property type="component" value="Chromosome"/>
</dbReference>
<protein>
    <submittedName>
        <fullName evidence="1">Uncharacterized protein</fullName>
    </submittedName>
</protein>
<dbReference type="InterPro" id="IPR029063">
    <property type="entry name" value="SAM-dependent_MTases_sf"/>
</dbReference>
<evidence type="ECO:0000313" key="2">
    <source>
        <dbReference type="Proteomes" id="UP000258927"/>
    </source>
</evidence>
<accession>A0A2R4MAG3</accession>
<dbReference type="KEGG" id="mmyr:MXMO3_00481"/>
<reference evidence="1 2" key="1">
    <citation type="submission" date="2017-05" db="EMBL/GenBank/DDBJ databases">
        <title>Genome Analysis of Maritalea myrionectae HL2708#5.</title>
        <authorList>
            <consortium name="Cotde Inc.-PKNU"/>
            <person name="Jang D."/>
            <person name="Oh H.-M."/>
        </authorList>
    </citation>
    <scope>NUCLEOTIDE SEQUENCE [LARGE SCALE GENOMIC DNA]</scope>
    <source>
        <strain evidence="1 2">HL2708#5</strain>
    </source>
</reference>
<dbReference type="Gene3D" id="3.40.50.150">
    <property type="entry name" value="Vaccinia Virus protein VP39"/>
    <property type="match status" value="1"/>
</dbReference>
<dbReference type="EMBL" id="CP021330">
    <property type="protein sequence ID" value="AVX03027.1"/>
    <property type="molecule type" value="Genomic_DNA"/>
</dbReference>
<dbReference type="AlphaFoldDB" id="A0A2R4MAG3"/>
<dbReference type="STRING" id="1122213.GCA_000423365_03193"/>
<keyword evidence="2" id="KW-1185">Reference proteome</keyword>
<organism evidence="1 2">
    <name type="scientific">Maritalea myrionectae</name>
    <dbReference type="NCBI Taxonomy" id="454601"/>
    <lineage>
        <taxon>Bacteria</taxon>
        <taxon>Pseudomonadati</taxon>
        <taxon>Pseudomonadota</taxon>
        <taxon>Alphaproteobacteria</taxon>
        <taxon>Hyphomicrobiales</taxon>
        <taxon>Devosiaceae</taxon>
        <taxon>Maritalea</taxon>
    </lineage>
</organism>
<name>A0A2R4MAG3_9HYPH</name>
<dbReference type="Pfam" id="PF13489">
    <property type="entry name" value="Methyltransf_23"/>
    <property type="match status" value="1"/>
</dbReference>
<dbReference type="CDD" id="cd02440">
    <property type="entry name" value="AdoMet_MTases"/>
    <property type="match status" value="1"/>
</dbReference>
<dbReference type="SUPFAM" id="SSF53335">
    <property type="entry name" value="S-adenosyl-L-methionine-dependent methyltransferases"/>
    <property type="match status" value="1"/>
</dbReference>
<sequence length="201" mass="22168">MGAIMSYDPKTFAFYAENAKQYAHRRTKPSETLSKFIATLPPGSHILELGCGAGLEARHMRDNGFEVTATEGNPALAAEAERNFGAPVKVMRFDELDDEAAYDAIWANMCLLHAPWESLSDIIEKAHRALKPDGHLWASFKVGEGAGRDKLGRYYNLPTPEMLEQKFKASAPWQLFALKDGAGAEGADGESYQSIWCIAQK</sequence>
<gene>
    <name evidence="1" type="ORF">MXMO3_00481</name>
</gene>
<evidence type="ECO:0000313" key="1">
    <source>
        <dbReference type="EMBL" id="AVX03027.1"/>
    </source>
</evidence>
<proteinExistence type="predicted"/>